<feature type="domain" description="GHMP kinase N-terminal" evidence="6">
    <location>
        <begin position="86"/>
        <end position="161"/>
    </location>
</feature>
<comment type="similarity">
    <text evidence="1">Belongs to the GHMP kinase family. GalK subfamily.</text>
</comment>
<dbReference type="InterPro" id="IPR020568">
    <property type="entry name" value="Ribosomal_Su5_D2-typ_SF"/>
</dbReference>
<name>A0ABX1GTT1_9FLAO</name>
<evidence type="ECO:0000313" key="8">
    <source>
        <dbReference type="EMBL" id="NKI33365.1"/>
    </source>
</evidence>
<dbReference type="SUPFAM" id="SSF54211">
    <property type="entry name" value="Ribosomal protein S5 domain 2-like"/>
    <property type="match status" value="1"/>
</dbReference>
<dbReference type="PRINTS" id="PR00959">
    <property type="entry name" value="MEVGALKINASE"/>
</dbReference>
<dbReference type="InterPro" id="IPR006206">
    <property type="entry name" value="Mevalonate/galactokinase"/>
</dbReference>
<keyword evidence="9" id="KW-1185">Reference proteome</keyword>
<keyword evidence="5" id="KW-0299">Galactose metabolism</keyword>
<evidence type="ECO:0000256" key="5">
    <source>
        <dbReference type="ARBA" id="ARBA00023144"/>
    </source>
</evidence>
<dbReference type="PRINTS" id="PR00473">
    <property type="entry name" value="GALCTOKINASE"/>
</dbReference>
<keyword evidence="4" id="KW-0067">ATP-binding</keyword>
<keyword evidence="2" id="KW-0547">Nucleotide-binding</keyword>
<keyword evidence="3 8" id="KW-0808">Transferase</keyword>
<evidence type="ECO:0000259" key="6">
    <source>
        <dbReference type="Pfam" id="PF00288"/>
    </source>
</evidence>
<dbReference type="Proteomes" id="UP000718451">
    <property type="component" value="Unassembled WGS sequence"/>
</dbReference>
<accession>A0ABX1GTT1</accession>
<evidence type="ECO:0000256" key="2">
    <source>
        <dbReference type="ARBA" id="ARBA00022741"/>
    </source>
</evidence>
<keyword evidence="3 8" id="KW-0418">Kinase</keyword>
<dbReference type="InterPro" id="IPR006204">
    <property type="entry name" value="GHMP_kinase_N_dom"/>
</dbReference>
<sequence length="354" mass="39780">MDEILIKVPARICFYGDHQDYLGLPVIAGSINRFIELRANPINENQYLIGLKDLNRMETIDLDSSFNEVPKDDYFRSGMTILRDKGLTFTRGYHIEISGNIPLNAGLSSSSALVVAWIRFLISTQTEISFTDAEIGHLAYEAEVGFFKQPGGLMDQYAIAQQGLLFIDTTTGKTEQLKGTLGNLVVAESGIEKQTQDVLKNARIFQENAIQEVWNNHPDFEIQKATPVEYERYRNLISEKYQPYWHAAIFNLHITKRAKDYLNKPNSDIRELSYLMNQHQAILENQIGNTPIAMQEMMFNARNAGALATKTIGSGGGGSIVALVDLSKIEDVKNAFIKTGAKDAYEVQLTYPER</sequence>
<dbReference type="Pfam" id="PF08544">
    <property type="entry name" value="GHMP_kinases_C"/>
    <property type="match status" value="1"/>
</dbReference>
<dbReference type="SUPFAM" id="SSF55060">
    <property type="entry name" value="GHMP Kinase, C-terminal domain"/>
    <property type="match status" value="1"/>
</dbReference>
<comment type="caution">
    <text evidence="8">The sequence shown here is derived from an EMBL/GenBank/DDBJ whole genome shotgun (WGS) entry which is preliminary data.</text>
</comment>
<organism evidence="8 9">
    <name type="scientific">Croceivirga thetidis</name>
    <dbReference type="NCBI Taxonomy" id="2721623"/>
    <lineage>
        <taxon>Bacteria</taxon>
        <taxon>Pseudomonadati</taxon>
        <taxon>Bacteroidota</taxon>
        <taxon>Flavobacteriia</taxon>
        <taxon>Flavobacteriales</taxon>
        <taxon>Flavobacteriaceae</taxon>
        <taxon>Croceivirga</taxon>
    </lineage>
</organism>
<protein>
    <submittedName>
        <fullName evidence="8">GHMP kinase</fullName>
    </submittedName>
</protein>
<dbReference type="GO" id="GO:0016301">
    <property type="term" value="F:kinase activity"/>
    <property type="evidence" value="ECO:0007669"/>
    <property type="project" value="UniProtKB-KW"/>
</dbReference>
<evidence type="ECO:0000259" key="7">
    <source>
        <dbReference type="Pfam" id="PF08544"/>
    </source>
</evidence>
<reference evidence="8 9" key="1">
    <citation type="submission" date="2020-04" db="EMBL/GenBank/DDBJ databases">
        <authorList>
            <person name="Yoon J."/>
        </authorList>
    </citation>
    <scope>NUCLEOTIDE SEQUENCE [LARGE SCALE GENOMIC DNA]</scope>
    <source>
        <strain evidence="8 9">DJ-13</strain>
    </source>
</reference>
<dbReference type="PANTHER" id="PTHR10457:SF7">
    <property type="entry name" value="GALACTOKINASE-RELATED"/>
    <property type="match status" value="1"/>
</dbReference>
<evidence type="ECO:0000256" key="4">
    <source>
        <dbReference type="ARBA" id="ARBA00022840"/>
    </source>
</evidence>
<dbReference type="InterPro" id="IPR000705">
    <property type="entry name" value="Galactokinase"/>
</dbReference>
<evidence type="ECO:0000313" key="9">
    <source>
        <dbReference type="Proteomes" id="UP000718451"/>
    </source>
</evidence>
<evidence type="ECO:0000256" key="1">
    <source>
        <dbReference type="ARBA" id="ARBA00006566"/>
    </source>
</evidence>
<dbReference type="PANTHER" id="PTHR10457">
    <property type="entry name" value="MEVALONATE KINASE/GALACTOKINASE"/>
    <property type="match status" value="1"/>
</dbReference>
<proteinExistence type="inferred from homology"/>
<feature type="domain" description="GHMP kinase C-terminal" evidence="7">
    <location>
        <begin position="267"/>
        <end position="340"/>
    </location>
</feature>
<dbReference type="InterPro" id="IPR036554">
    <property type="entry name" value="GHMP_kinase_C_sf"/>
</dbReference>
<dbReference type="InterPro" id="IPR014721">
    <property type="entry name" value="Ribsml_uS5_D2-typ_fold_subgr"/>
</dbReference>
<dbReference type="Gene3D" id="3.30.230.10">
    <property type="match status" value="1"/>
</dbReference>
<evidence type="ECO:0000256" key="3">
    <source>
        <dbReference type="ARBA" id="ARBA00022777"/>
    </source>
</evidence>
<dbReference type="InterPro" id="IPR013750">
    <property type="entry name" value="GHMP_kinase_C_dom"/>
</dbReference>
<keyword evidence="5" id="KW-0119">Carbohydrate metabolism</keyword>
<dbReference type="Pfam" id="PF00288">
    <property type="entry name" value="GHMP_kinases_N"/>
    <property type="match status" value="1"/>
</dbReference>
<dbReference type="Gene3D" id="3.30.70.890">
    <property type="entry name" value="GHMP kinase, C-terminal domain"/>
    <property type="match status" value="1"/>
</dbReference>
<dbReference type="EMBL" id="JAAWWL010000003">
    <property type="protein sequence ID" value="NKI33365.1"/>
    <property type="molecule type" value="Genomic_DNA"/>
</dbReference>
<gene>
    <name evidence="8" type="ORF">HCU67_15525</name>
</gene>
<dbReference type="RefSeq" id="WP_168553587.1">
    <property type="nucleotide sequence ID" value="NZ_JAAWWL010000003.1"/>
</dbReference>
<dbReference type="PIRSF" id="PIRSF000530">
    <property type="entry name" value="Galactokinase"/>
    <property type="match status" value="1"/>
</dbReference>